<comment type="caution">
    <text evidence="1">The sequence shown here is derived from an EMBL/GenBank/DDBJ whole genome shotgun (WGS) entry which is preliminary data.</text>
</comment>
<evidence type="ECO:0000313" key="1">
    <source>
        <dbReference type="EMBL" id="CAD6188589.1"/>
    </source>
</evidence>
<evidence type="ECO:0000313" key="2">
    <source>
        <dbReference type="Proteomes" id="UP000835052"/>
    </source>
</evidence>
<organism evidence="1 2">
    <name type="scientific">Caenorhabditis auriculariae</name>
    <dbReference type="NCBI Taxonomy" id="2777116"/>
    <lineage>
        <taxon>Eukaryota</taxon>
        <taxon>Metazoa</taxon>
        <taxon>Ecdysozoa</taxon>
        <taxon>Nematoda</taxon>
        <taxon>Chromadorea</taxon>
        <taxon>Rhabditida</taxon>
        <taxon>Rhabditina</taxon>
        <taxon>Rhabditomorpha</taxon>
        <taxon>Rhabditoidea</taxon>
        <taxon>Rhabditidae</taxon>
        <taxon>Peloderinae</taxon>
        <taxon>Caenorhabditis</taxon>
    </lineage>
</organism>
<name>A0A8S1GYQ6_9PELO</name>
<sequence length="152" mass="17779">MSTTLCSSVEEMRKTCARHQDLREQFNACLHDLKQNEAQLEILRETAVQLEERHTGIRRLLESAPTEESLQLEQEIDGVGRQVRVWMTELHEVHDRRVEIDCRLLRLNSELKKNATCVKLANIDAELLQSRHERRWKSFLQDTKLSSSKLSS</sequence>
<dbReference type="AlphaFoldDB" id="A0A8S1GYQ6"/>
<dbReference type="Proteomes" id="UP000835052">
    <property type="component" value="Unassembled WGS sequence"/>
</dbReference>
<protein>
    <submittedName>
        <fullName evidence="1">Uncharacterized protein</fullName>
    </submittedName>
</protein>
<gene>
    <name evidence="1" type="ORF">CAUJ_LOCUS4508</name>
</gene>
<proteinExistence type="predicted"/>
<reference evidence="1" key="1">
    <citation type="submission" date="2020-10" db="EMBL/GenBank/DDBJ databases">
        <authorList>
            <person name="Kikuchi T."/>
        </authorList>
    </citation>
    <scope>NUCLEOTIDE SEQUENCE</scope>
    <source>
        <strain evidence="1">NKZ352</strain>
    </source>
</reference>
<dbReference type="EMBL" id="CAJGYM010000008">
    <property type="protein sequence ID" value="CAD6188589.1"/>
    <property type="molecule type" value="Genomic_DNA"/>
</dbReference>
<dbReference type="OrthoDB" id="5782208at2759"/>
<keyword evidence="2" id="KW-1185">Reference proteome</keyword>
<accession>A0A8S1GYQ6</accession>